<sequence>MHQQGRTRTETPDTLAANDSERRAADRAPSKDWILTLKVAGEVHPFRLKNISGKGAAGSTTAPVRVGSQVELAFEDGRQVNGVVRWIRADTVGLALAFPLPRRCLGTSPGLSKHVRLVSVRSAAHR</sequence>
<dbReference type="Pfam" id="PF07238">
    <property type="entry name" value="PilZ"/>
    <property type="match status" value="1"/>
</dbReference>
<dbReference type="AlphaFoldDB" id="A0A6J4SFG1"/>
<dbReference type="InterPro" id="IPR009875">
    <property type="entry name" value="PilZ_domain"/>
</dbReference>
<evidence type="ECO:0000259" key="2">
    <source>
        <dbReference type="Pfam" id="PF07238"/>
    </source>
</evidence>
<name>A0A6J4SFG1_9SPHN</name>
<organism evidence="3">
    <name type="scientific">uncultured Sphingomonadaceae bacterium</name>
    <dbReference type="NCBI Taxonomy" id="169976"/>
    <lineage>
        <taxon>Bacteria</taxon>
        <taxon>Pseudomonadati</taxon>
        <taxon>Pseudomonadota</taxon>
        <taxon>Alphaproteobacteria</taxon>
        <taxon>Sphingomonadales</taxon>
        <taxon>Sphingomonadaceae</taxon>
        <taxon>environmental samples</taxon>
    </lineage>
</organism>
<dbReference type="EMBL" id="CADCVX010000197">
    <property type="protein sequence ID" value="CAA9497584.1"/>
    <property type="molecule type" value="Genomic_DNA"/>
</dbReference>
<protein>
    <recommendedName>
        <fullName evidence="2">PilZ domain-containing protein</fullName>
    </recommendedName>
</protein>
<proteinExistence type="predicted"/>
<evidence type="ECO:0000313" key="3">
    <source>
        <dbReference type="EMBL" id="CAA9497584.1"/>
    </source>
</evidence>
<feature type="region of interest" description="Disordered" evidence="1">
    <location>
        <begin position="1"/>
        <end position="28"/>
    </location>
</feature>
<dbReference type="GO" id="GO:0035438">
    <property type="term" value="F:cyclic-di-GMP binding"/>
    <property type="evidence" value="ECO:0007669"/>
    <property type="project" value="InterPro"/>
</dbReference>
<feature type="domain" description="PilZ" evidence="2">
    <location>
        <begin position="21"/>
        <end position="96"/>
    </location>
</feature>
<accession>A0A6J4SFG1</accession>
<feature type="compositionally biased region" description="Basic and acidic residues" evidence="1">
    <location>
        <begin position="19"/>
        <end position="28"/>
    </location>
</feature>
<gene>
    <name evidence="3" type="ORF">AVDCRST_MAG91-870</name>
</gene>
<evidence type="ECO:0000256" key="1">
    <source>
        <dbReference type="SAM" id="MobiDB-lite"/>
    </source>
</evidence>
<reference evidence="3" key="1">
    <citation type="submission" date="2020-02" db="EMBL/GenBank/DDBJ databases">
        <authorList>
            <person name="Meier V. D."/>
        </authorList>
    </citation>
    <scope>NUCLEOTIDE SEQUENCE</scope>
    <source>
        <strain evidence="3">AVDCRST_MAG91</strain>
    </source>
</reference>